<feature type="transmembrane region" description="Helical" evidence="9">
    <location>
        <begin position="425"/>
        <end position="448"/>
    </location>
</feature>
<keyword evidence="7 9" id="KW-0472">Membrane</keyword>
<evidence type="ECO:0000256" key="3">
    <source>
        <dbReference type="ARBA" id="ARBA00022448"/>
    </source>
</evidence>
<keyword evidence="4 9" id="KW-0812">Transmembrane</keyword>
<reference evidence="11" key="2">
    <citation type="journal article" date="2023" name="Biology">
        <title>Prokaryotic Life Associated with Coal-Fire Gas Vents Revealed by Metagenomics.</title>
        <authorList>
            <person name="Kadnikov V.V."/>
            <person name="Mardanov A.V."/>
            <person name="Beletsky A.V."/>
            <person name="Karnachuk O.V."/>
            <person name="Ravin N.V."/>
        </authorList>
    </citation>
    <scope>NUCLEOTIDE SEQUENCE</scope>
    <source>
        <strain evidence="11">Bu02</strain>
    </source>
</reference>
<comment type="function">
    <text evidence="9">Acts as a magnesium transporter.</text>
</comment>
<dbReference type="Gene3D" id="3.10.580.10">
    <property type="entry name" value="CBS-domain"/>
    <property type="match status" value="1"/>
</dbReference>
<keyword evidence="6 9" id="KW-1133">Transmembrane helix</keyword>
<accession>A0AAT9LD32</accession>
<dbReference type="InterPro" id="IPR036739">
    <property type="entry name" value="SLC41_membr_dom_sf"/>
</dbReference>
<comment type="subunit">
    <text evidence="9">Homodimer.</text>
</comment>
<dbReference type="PANTHER" id="PTHR43773">
    <property type="entry name" value="MAGNESIUM TRANSPORTER MGTE"/>
    <property type="match status" value="1"/>
</dbReference>
<comment type="similarity">
    <text evidence="2 9">Belongs to the SLC41A transporter family.</text>
</comment>
<dbReference type="InterPro" id="IPR006669">
    <property type="entry name" value="MgtE_transporter"/>
</dbReference>
<gene>
    <name evidence="11" type="primary">mgtE</name>
    <name evidence="11" type="ORF">IMF26_09330</name>
</gene>
<evidence type="ECO:0000313" key="11">
    <source>
        <dbReference type="EMBL" id="QUL98227.1"/>
    </source>
</evidence>
<dbReference type="InterPro" id="IPR000644">
    <property type="entry name" value="CBS_dom"/>
</dbReference>
<dbReference type="InterPro" id="IPR046342">
    <property type="entry name" value="CBS_dom_sf"/>
</dbReference>
<dbReference type="Gene3D" id="1.10.357.20">
    <property type="entry name" value="SLC41 divalent cation transporters, integral membrane domain"/>
    <property type="match status" value="1"/>
</dbReference>
<dbReference type="GO" id="GO:0046872">
    <property type="term" value="F:metal ion binding"/>
    <property type="evidence" value="ECO:0007669"/>
    <property type="project" value="UniProtKB-KW"/>
</dbReference>
<keyword evidence="9" id="KW-0479">Metal-binding</keyword>
<evidence type="ECO:0000256" key="7">
    <source>
        <dbReference type="ARBA" id="ARBA00023136"/>
    </source>
</evidence>
<dbReference type="Gene3D" id="1.25.60.10">
    <property type="entry name" value="MgtE N-terminal domain-like"/>
    <property type="match status" value="1"/>
</dbReference>
<dbReference type="CDD" id="cd04606">
    <property type="entry name" value="CBS_pair_Mg_transporter"/>
    <property type="match status" value="1"/>
</dbReference>
<evidence type="ECO:0000256" key="5">
    <source>
        <dbReference type="ARBA" id="ARBA00022842"/>
    </source>
</evidence>
<keyword evidence="8" id="KW-0129">CBS domain</keyword>
<dbReference type="KEGG" id="fcz:IMF26_09330"/>
<dbReference type="EMBL" id="CP062796">
    <property type="protein sequence ID" value="QUL98227.1"/>
    <property type="molecule type" value="Genomic_DNA"/>
</dbReference>
<comment type="subcellular location">
    <subcellularLocation>
        <location evidence="9">Cell membrane</location>
        <topology evidence="9">Multi-pass membrane protein</topology>
    </subcellularLocation>
    <subcellularLocation>
        <location evidence="1">Membrane</location>
        <topology evidence="1">Multi-pass membrane protein</topology>
    </subcellularLocation>
</comment>
<reference evidence="11" key="1">
    <citation type="submission" date="2020-10" db="EMBL/GenBank/DDBJ databases">
        <authorList>
            <person name="Kadnikov V."/>
            <person name="Beletsky A.V."/>
            <person name="Mardanov A.V."/>
            <person name="Karnachuk O.V."/>
            <person name="Ravin N.V."/>
        </authorList>
    </citation>
    <scope>NUCLEOTIDE SEQUENCE</scope>
    <source>
        <strain evidence="11">Bu02</strain>
    </source>
</reference>
<protein>
    <recommendedName>
        <fullName evidence="9">Magnesium transporter MgtE</fullName>
    </recommendedName>
</protein>
<dbReference type="AlphaFoldDB" id="A0AAT9LD32"/>
<dbReference type="Pfam" id="PF00571">
    <property type="entry name" value="CBS"/>
    <property type="match status" value="2"/>
</dbReference>
<dbReference type="InterPro" id="IPR006667">
    <property type="entry name" value="SLC41_membr_dom"/>
</dbReference>
<keyword evidence="5 9" id="KW-0460">Magnesium</keyword>
<sequence length="452" mass="49260">MEPVDRPLKETVTELLAAGNRQELVNILDELQPFDIAGLLLDLDEKGQLEVLGVLSPDVAAESLEHLDYDNQYRLLDHLDEDKARAIIAAMSGDALVDLIGAIHPRQAREIMRRVPEKDLPEIQLLMSYPENSAGGRMTLDYLAVRQDWTVDRVIAHFRKVGREVKITNYVYVVDREGRLAGVASMRDVLLSDPGTPVSEIMYTKVVSVEATSDQEEAAKILSQYDFVALPVVNGGGRLVGVITVDDVLDVIEEEDTEDIQRLGGSQPLDEPYMDASSFSLFRKRIGWLLVLFITESLTGNILRYYEGVLSQVVALTFFIPLLIDTGGNSGSQASTLVIRAMALGEVTLRDFLSVVWKEIRIGAALGLTMAGAAFAFARLLGGDIGIGLTVSVTLFLVVIVSSVVGAILPILGKRLGVDPAVVSAPLITTIVDCTGLLIYFEVARIILSLGR</sequence>
<feature type="domain" description="CBS" evidence="10">
    <location>
        <begin position="138"/>
        <end position="200"/>
    </location>
</feature>
<comment type="caution">
    <text evidence="9">Lacks conserved residue(s) required for the propagation of feature annotation.</text>
</comment>
<evidence type="ECO:0000256" key="8">
    <source>
        <dbReference type="PROSITE-ProRule" id="PRU00703"/>
    </source>
</evidence>
<dbReference type="NCBIfam" id="TIGR00400">
    <property type="entry name" value="mgtE"/>
    <property type="match status" value="1"/>
</dbReference>
<dbReference type="PROSITE" id="PS51371">
    <property type="entry name" value="CBS"/>
    <property type="match status" value="2"/>
</dbReference>
<dbReference type="SMART" id="SM00116">
    <property type="entry name" value="CBS"/>
    <property type="match status" value="1"/>
</dbReference>
<keyword evidence="3 9" id="KW-0813">Transport</keyword>
<dbReference type="Pfam" id="PF03448">
    <property type="entry name" value="MgtE_N"/>
    <property type="match status" value="1"/>
</dbReference>
<evidence type="ECO:0000256" key="2">
    <source>
        <dbReference type="ARBA" id="ARBA00009749"/>
    </source>
</evidence>
<organism evidence="11">
    <name type="scientific">Candidatus Fermentithermobacillus carboniphilus</name>
    <dbReference type="NCBI Taxonomy" id="3085328"/>
    <lineage>
        <taxon>Bacteria</taxon>
        <taxon>Bacillati</taxon>
        <taxon>Bacillota</taxon>
        <taxon>Candidatus Fermentithermobacillia</taxon>
        <taxon>Candidatus Fermentithermobacillales</taxon>
        <taxon>Candidatus Fermentithermobacillaceae</taxon>
        <taxon>Candidatus Fermentithermobacillus</taxon>
    </lineage>
</organism>
<dbReference type="GO" id="GO:0015095">
    <property type="term" value="F:magnesium ion transmembrane transporter activity"/>
    <property type="evidence" value="ECO:0007669"/>
    <property type="project" value="UniProtKB-UniRule"/>
</dbReference>
<proteinExistence type="inferred from homology"/>
<dbReference type="SUPFAM" id="SSF54631">
    <property type="entry name" value="CBS-domain pair"/>
    <property type="match status" value="1"/>
</dbReference>
<dbReference type="GO" id="GO:0005886">
    <property type="term" value="C:plasma membrane"/>
    <property type="evidence" value="ECO:0007669"/>
    <property type="project" value="UniProtKB-SubCell"/>
</dbReference>
<evidence type="ECO:0000256" key="1">
    <source>
        <dbReference type="ARBA" id="ARBA00004141"/>
    </source>
</evidence>
<feature type="domain" description="CBS" evidence="10">
    <location>
        <begin position="202"/>
        <end position="258"/>
    </location>
</feature>
<evidence type="ECO:0000256" key="9">
    <source>
        <dbReference type="RuleBase" id="RU362011"/>
    </source>
</evidence>
<keyword evidence="9" id="KW-1003">Cell membrane</keyword>
<dbReference type="PANTHER" id="PTHR43773:SF1">
    <property type="entry name" value="MAGNESIUM TRANSPORTER MGTE"/>
    <property type="match status" value="1"/>
</dbReference>
<feature type="transmembrane region" description="Helical" evidence="9">
    <location>
        <begin position="360"/>
        <end position="381"/>
    </location>
</feature>
<evidence type="ECO:0000256" key="4">
    <source>
        <dbReference type="ARBA" id="ARBA00022692"/>
    </source>
</evidence>
<dbReference type="SUPFAM" id="SSF158791">
    <property type="entry name" value="MgtE N-terminal domain-like"/>
    <property type="match status" value="1"/>
</dbReference>
<name>A0AAT9LD32_9FIRM</name>
<dbReference type="SUPFAM" id="SSF161093">
    <property type="entry name" value="MgtE membrane domain-like"/>
    <property type="match status" value="1"/>
</dbReference>
<feature type="transmembrane region" description="Helical" evidence="9">
    <location>
        <begin position="393"/>
        <end position="413"/>
    </location>
</feature>
<dbReference type="Pfam" id="PF01769">
    <property type="entry name" value="MgtE"/>
    <property type="match status" value="1"/>
</dbReference>
<dbReference type="InterPro" id="IPR038076">
    <property type="entry name" value="MgtE_N_sf"/>
</dbReference>
<dbReference type="InterPro" id="IPR006668">
    <property type="entry name" value="Mg_transptr_MgtE_intracell_dom"/>
</dbReference>
<evidence type="ECO:0000259" key="10">
    <source>
        <dbReference type="PROSITE" id="PS51371"/>
    </source>
</evidence>
<dbReference type="SMART" id="SM00924">
    <property type="entry name" value="MgtE_N"/>
    <property type="match status" value="1"/>
</dbReference>
<evidence type="ECO:0000256" key="6">
    <source>
        <dbReference type="ARBA" id="ARBA00022989"/>
    </source>
</evidence>